<feature type="transmembrane region" description="Helical" evidence="7">
    <location>
        <begin position="185"/>
        <end position="202"/>
    </location>
</feature>
<dbReference type="VEuPathDB" id="VectorBase:LOC119172223"/>
<dbReference type="PANTHER" id="PTHR12174:SF103">
    <property type="entry name" value="INTRAMEMBRANE PROTEASE (IMPAS) FAMILY"/>
    <property type="match status" value="1"/>
</dbReference>
<comment type="similarity">
    <text evidence="2">Belongs to the peptidase A22B family.</text>
</comment>
<name>A0A9J6DMS3_RHIMP</name>
<dbReference type="GO" id="GO:0042500">
    <property type="term" value="F:aspartic endopeptidase activity, intramembrane cleaving"/>
    <property type="evidence" value="ECO:0007669"/>
    <property type="project" value="InterPro"/>
</dbReference>
<feature type="chain" id="PRO_5039887580" evidence="8">
    <location>
        <begin position="32"/>
        <end position="381"/>
    </location>
</feature>
<dbReference type="InterPro" id="IPR006639">
    <property type="entry name" value="Preselin/SPP"/>
</dbReference>
<reference evidence="9" key="2">
    <citation type="submission" date="2021-09" db="EMBL/GenBank/DDBJ databases">
        <authorList>
            <person name="Jia N."/>
            <person name="Wang J."/>
            <person name="Shi W."/>
            <person name="Du L."/>
            <person name="Sun Y."/>
            <person name="Zhan W."/>
            <person name="Jiang J."/>
            <person name="Wang Q."/>
            <person name="Zhang B."/>
            <person name="Ji P."/>
            <person name="Sakyi L.B."/>
            <person name="Cui X."/>
            <person name="Yuan T."/>
            <person name="Jiang B."/>
            <person name="Yang W."/>
            <person name="Lam T.T.-Y."/>
            <person name="Chang Q."/>
            <person name="Ding S."/>
            <person name="Wang X."/>
            <person name="Zhu J."/>
            <person name="Ruan X."/>
            <person name="Zhao L."/>
            <person name="Wei J."/>
            <person name="Que T."/>
            <person name="Du C."/>
            <person name="Cheng J."/>
            <person name="Dai P."/>
            <person name="Han X."/>
            <person name="Huang E."/>
            <person name="Gao Y."/>
            <person name="Liu J."/>
            <person name="Shao H."/>
            <person name="Ye R."/>
            <person name="Li L."/>
            <person name="Wei W."/>
            <person name="Wang X."/>
            <person name="Wang C."/>
            <person name="Huo Q."/>
            <person name="Li W."/>
            <person name="Guo W."/>
            <person name="Chen H."/>
            <person name="Chen S."/>
            <person name="Zhou L."/>
            <person name="Zhou L."/>
            <person name="Ni X."/>
            <person name="Tian J."/>
            <person name="Zhou Y."/>
            <person name="Sheng Y."/>
            <person name="Liu T."/>
            <person name="Pan Y."/>
            <person name="Xia L."/>
            <person name="Li J."/>
            <person name="Zhao F."/>
            <person name="Cao W."/>
        </authorList>
    </citation>
    <scope>NUCLEOTIDE SEQUENCE</scope>
    <source>
        <strain evidence="9">Rmic-2018</strain>
        <tissue evidence="9">Larvae</tissue>
    </source>
</reference>
<dbReference type="VEuPathDB" id="VectorBase:LOC119179115"/>
<evidence type="ECO:0000313" key="10">
    <source>
        <dbReference type="Proteomes" id="UP000821866"/>
    </source>
</evidence>
<dbReference type="PANTHER" id="PTHR12174">
    <property type="entry name" value="SIGNAL PEPTIDE PEPTIDASE"/>
    <property type="match status" value="1"/>
</dbReference>
<reference evidence="9" key="1">
    <citation type="journal article" date="2020" name="Cell">
        <title>Large-Scale Comparative Analyses of Tick Genomes Elucidate Their Genetic Diversity and Vector Capacities.</title>
        <authorList>
            <consortium name="Tick Genome and Microbiome Consortium (TIGMIC)"/>
            <person name="Jia N."/>
            <person name="Wang J."/>
            <person name="Shi W."/>
            <person name="Du L."/>
            <person name="Sun Y."/>
            <person name="Zhan W."/>
            <person name="Jiang J.F."/>
            <person name="Wang Q."/>
            <person name="Zhang B."/>
            <person name="Ji P."/>
            <person name="Bell-Sakyi L."/>
            <person name="Cui X.M."/>
            <person name="Yuan T.T."/>
            <person name="Jiang B.G."/>
            <person name="Yang W.F."/>
            <person name="Lam T.T."/>
            <person name="Chang Q.C."/>
            <person name="Ding S.J."/>
            <person name="Wang X.J."/>
            <person name="Zhu J.G."/>
            <person name="Ruan X.D."/>
            <person name="Zhao L."/>
            <person name="Wei J.T."/>
            <person name="Ye R.Z."/>
            <person name="Que T.C."/>
            <person name="Du C.H."/>
            <person name="Zhou Y.H."/>
            <person name="Cheng J.X."/>
            <person name="Dai P.F."/>
            <person name="Guo W.B."/>
            <person name="Han X.H."/>
            <person name="Huang E.J."/>
            <person name="Li L.F."/>
            <person name="Wei W."/>
            <person name="Gao Y.C."/>
            <person name="Liu J.Z."/>
            <person name="Shao H.Z."/>
            <person name="Wang X."/>
            <person name="Wang C.C."/>
            <person name="Yang T.C."/>
            <person name="Huo Q.B."/>
            <person name="Li W."/>
            <person name="Chen H.Y."/>
            <person name="Chen S.E."/>
            <person name="Zhou L.G."/>
            <person name="Ni X.B."/>
            <person name="Tian J.H."/>
            <person name="Sheng Y."/>
            <person name="Liu T."/>
            <person name="Pan Y.S."/>
            <person name="Xia L.Y."/>
            <person name="Li J."/>
            <person name="Zhao F."/>
            <person name="Cao W.C."/>
        </authorList>
    </citation>
    <scope>NUCLEOTIDE SEQUENCE</scope>
    <source>
        <strain evidence="9">Rmic-2018</strain>
    </source>
</reference>
<evidence type="ECO:0000256" key="2">
    <source>
        <dbReference type="ARBA" id="ARBA00006859"/>
    </source>
</evidence>
<protein>
    <submittedName>
        <fullName evidence="9">Uncharacterized protein</fullName>
    </submittedName>
</protein>
<keyword evidence="5 7" id="KW-1133">Transmembrane helix</keyword>
<dbReference type="Pfam" id="PF04258">
    <property type="entry name" value="Peptidase_A22B"/>
    <property type="match status" value="2"/>
</dbReference>
<dbReference type="AlphaFoldDB" id="A0A9J6DMS3"/>
<dbReference type="GO" id="GO:0098554">
    <property type="term" value="C:cytoplasmic side of endoplasmic reticulum membrane"/>
    <property type="evidence" value="ECO:0007669"/>
    <property type="project" value="TreeGrafter"/>
</dbReference>
<feature type="transmembrane region" description="Helical" evidence="7">
    <location>
        <begin position="159"/>
        <end position="179"/>
    </location>
</feature>
<evidence type="ECO:0000256" key="6">
    <source>
        <dbReference type="ARBA" id="ARBA00023136"/>
    </source>
</evidence>
<evidence type="ECO:0000256" key="7">
    <source>
        <dbReference type="SAM" id="Phobius"/>
    </source>
</evidence>
<evidence type="ECO:0000256" key="1">
    <source>
        <dbReference type="ARBA" id="ARBA00004127"/>
    </source>
</evidence>
<evidence type="ECO:0000256" key="5">
    <source>
        <dbReference type="ARBA" id="ARBA00022989"/>
    </source>
</evidence>
<dbReference type="InterPro" id="IPR007369">
    <property type="entry name" value="Peptidase_A22B_SPP"/>
</dbReference>
<dbReference type="SMART" id="SM00730">
    <property type="entry name" value="PSN"/>
    <property type="match status" value="1"/>
</dbReference>
<comment type="subcellular location">
    <subcellularLocation>
        <location evidence="1">Endomembrane system</location>
        <topology evidence="1">Multi-pass membrane protein</topology>
    </subcellularLocation>
</comment>
<feature type="transmembrane region" description="Helical" evidence="7">
    <location>
        <begin position="248"/>
        <end position="269"/>
    </location>
</feature>
<keyword evidence="10" id="KW-1185">Reference proteome</keyword>
<feature type="signal peptide" evidence="8">
    <location>
        <begin position="1"/>
        <end position="31"/>
    </location>
</feature>
<proteinExistence type="inferred from homology"/>
<sequence>MALIAAPRKASARTVCLVAAIVPAFVALADARQEIAVTSLIMSSDRSVDLCTFYYPEFKPLPQGPDSADKVVLILDTGNCTLRKAMQIYKDARAYGIMIGLATNEIVSIEATQVYFIHGMFVLSASISVLGVLEPLAYKMPCGTGRLPDGAIPCFHGSLEVRQVLVLLAAVIVPAFWIYIRHSPLSWIMQDLLGVCFSLYILRVIRMPNLKRGDSIMVEVARGGGSKEQIPMLMRVPRFGNHDISVCLNPYSLLGFGDIVVPGLLIAFLRGFDLIKVGGCLYFPVVLIFYGLGLLATFAALYLMRMSQPALLYLVPFTVIPALIIARCRGELDDIWSGKMASFRFPEDSSLSESDISSAVEPSKPTDAWKNLEAQPVQAAI</sequence>
<accession>A0A9J6DMS3</accession>
<keyword evidence="3 7" id="KW-0812">Transmembrane</keyword>
<evidence type="ECO:0000256" key="3">
    <source>
        <dbReference type="ARBA" id="ARBA00022692"/>
    </source>
</evidence>
<evidence type="ECO:0000313" key="9">
    <source>
        <dbReference type="EMBL" id="KAH8023549.1"/>
    </source>
</evidence>
<evidence type="ECO:0000256" key="4">
    <source>
        <dbReference type="ARBA" id="ARBA00022801"/>
    </source>
</evidence>
<dbReference type="GO" id="GO:0030660">
    <property type="term" value="C:Golgi-associated vesicle membrane"/>
    <property type="evidence" value="ECO:0007669"/>
    <property type="project" value="TreeGrafter"/>
</dbReference>
<evidence type="ECO:0000256" key="8">
    <source>
        <dbReference type="SAM" id="SignalP"/>
    </source>
</evidence>
<organism evidence="9 10">
    <name type="scientific">Rhipicephalus microplus</name>
    <name type="common">Cattle tick</name>
    <name type="synonym">Boophilus microplus</name>
    <dbReference type="NCBI Taxonomy" id="6941"/>
    <lineage>
        <taxon>Eukaryota</taxon>
        <taxon>Metazoa</taxon>
        <taxon>Ecdysozoa</taxon>
        <taxon>Arthropoda</taxon>
        <taxon>Chelicerata</taxon>
        <taxon>Arachnida</taxon>
        <taxon>Acari</taxon>
        <taxon>Parasitiformes</taxon>
        <taxon>Ixodida</taxon>
        <taxon>Ixodoidea</taxon>
        <taxon>Ixodidae</taxon>
        <taxon>Rhipicephalinae</taxon>
        <taxon>Rhipicephalus</taxon>
        <taxon>Boophilus</taxon>
    </lineage>
</organism>
<feature type="transmembrane region" description="Helical" evidence="7">
    <location>
        <begin position="310"/>
        <end position="326"/>
    </location>
</feature>
<dbReference type="GO" id="GO:0005765">
    <property type="term" value="C:lysosomal membrane"/>
    <property type="evidence" value="ECO:0007669"/>
    <property type="project" value="TreeGrafter"/>
</dbReference>
<dbReference type="GO" id="GO:0033619">
    <property type="term" value="P:membrane protein proteolysis"/>
    <property type="evidence" value="ECO:0007669"/>
    <property type="project" value="TreeGrafter"/>
</dbReference>
<comment type="caution">
    <text evidence="9">The sequence shown here is derived from an EMBL/GenBank/DDBJ whole genome shotgun (WGS) entry which is preliminary data.</text>
</comment>
<dbReference type="EMBL" id="JABSTU010000008">
    <property type="protein sequence ID" value="KAH8023549.1"/>
    <property type="molecule type" value="Genomic_DNA"/>
</dbReference>
<keyword evidence="8" id="KW-0732">Signal</keyword>
<feature type="transmembrane region" description="Helical" evidence="7">
    <location>
        <begin position="115"/>
        <end position="138"/>
    </location>
</feature>
<dbReference type="Proteomes" id="UP000821866">
    <property type="component" value="Chromosome 6"/>
</dbReference>
<gene>
    <name evidence="9" type="ORF">HPB51_014798</name>
</gene>
<keyword evidence="6 7" id="KW-0472">Membrane</keyword>
<feature type="transmembrane region" description="Helical" evidence="7">
    <location>
        <begin position="281"/>
        <end position="303"/>
    </location>
</feature>
<dbReference type="GO" id="GO:0098553">
    <property type="term" value="C:lumenal side of endoplasmic reticulum membrane"/>
    <property type="evidence" value="ECO:0007669"/>
    <property type="project" value="TreeGrafter"/>
</dbReference>
<keyword evidence="4" id="KW-0378">Hydrolase</keyword>